<dbReference type="Gene3D" id="3.40.50.1820">
    <property type="entry name" value="alpha/beta hydrolase"/>
    <property type="match status" value="1"/>
</dbReference>
<dbReference type="EMBL" id="CP035758">
    <property type="protein sequence ID" value="QBD83454.1"/>
    <property type="molecule type" value="Genomic_DNA"/>
</dbReference>
<dbReference type="GO" id="GO:0016787">
    <property type="term" value="F:hydrolase activity"/>
    <property type="evidence" value="ECO:0007669"/>
    <property type="project" value="UniProtKB-KW"/>
</dbReference>
<proteinExistence type="predicted"/>
<evidence type="ECO:0000313" key="1">
    <source>
        <dbReference type="EMBL" id="QBD83454.1"/>
    </source>
</evidence>
<sequence>MAKAQEQLKSISPKDHAKVKLIANMVRPLRSFLFKTPDDYGMTGWYDLVIPSDDGTPLEAWYIPARGGESNKLIIYNHALPMCRAGFPGHFGEPWSSYDNVEIDFVIQYKHLTDAGYNVLTYDIRNHGNSSAANNGICGIGRWEWRDCVGVKKYVDNHPRLSKMTVGLYSQCMGGNSQYEAIARHPELFANVKCMCSPLVPSMSAIFQAFSELQGVAQYQELIDLELLKMGAFPAADMTPQLFASKITMPNLTIQVRDDAWTKNPEDAQKTFDMLATDEKEMIWVENTTRRFKDGYNFFGRYPEKVLNFFAKYMKQRSPVSTPV</sequence>
<evidence type="ECO:0000313" key="2">
    <source>
        <dbReference type="Proteomes" id="UP000290365"/>
    </source>
</evidence>
<dbReference type="OrthoDB" id="9776685at2"/>
<dbReference type="KEGG" id="kbs:EPA93_12605"/>
<gene>
    <name evidence="1" type="ORF">EPA93_12605</name>
</gene>
<dbReference type="Proteomes" id="UP000290365">
    <property type="component" value="Chromosome"/>
</dbReference>
<protein>
    <submittedName>
        <fullName evidence="1">Alpha/beta hydrolase</fullName>
    </submittedName>
</protein>
<keyword evidence="1" id="KW-0378">Hydrolase</keyword>
<accession>A0A4P6K5E2</accession>
<keyword evidence="2" id="KW-1185">Reference proteome</keyword>
<organism evidence="1 2">
    <name type="scientific">Ktedonosporobacter rubrisoli</name>
    <dbReference type="NCBI Taxonomy" id="2509675"/>
    <lineage>
        <taxon>Bacteria</taxon>
        <taxon>Bacillati</taxon>
        <taxon>Chloroflexota</taxon>
        <taxon>Ktedonobacteria</taxon>
        <taxon>Ktedonobacterales</taxon>
        <taxon>Ktedonosporobacteraceae</taxon>
        <taxon>Ktedonosporobacter</taxon>
    </lineage>
</organism>
<name>A0A4P6K5E2_KTERU</name>
<dbReference type="InterPro" id="IPR029058">
    <property type="entry name" value="AB_hydrolase_fold"/>
</dbReference>
<reference evidence="1 2" key="1">
    <citation type="submission" date="2019-01" db="EMBL/GenBank/DDBJ databases">
        <title>Ktedonosporobacter rubrisoli SCAWS-G2.</title>
        <authorList>
            <person name="Huang Y."/>
            <person name="Yan B."/>
        </authorList>
    </citation>
    <scope>NUCLEOTIDE SEQUENCE [LARGE SCALE GENOMIC DNA]</scope>
    <source>
        <strain evidence="1 2">SCAWS-G2</strain>
    </source>
</reference>
<dbReference type="SUPFAM" id="SSF53474">
    <property type="entry name" value="alpha/beta-Hydrolases"/>
    <property type="match status" value="1"/>
</dbReference>
<dbReference type="AlphaFoldDB" id="A0A4P6K5E2"/>